<organism evidence="1 2">
    <name type="scientific">Kwoniella dendrophila CBS 6074</name>
    <dbReference type="NCBI Taxonomy" id="1295534"/>
    <lineage>
        <taxon>Eukaryota</taxon>
        <taxon>Fungi</taxon>
        <taxon>Dikarya</taxon>
        <taxon>Basidiomycota</taxon>
        <taxon>Agaricomycotina</taxon>
        <taxon>Tremellomycetes</taxon>
        <taxon>Tremellales</taxon>
        <taxon>Cryptococcaceae</taxon>
        <taxon>Kwoniella</taxon>
    </lineage>
</organism>
<dbReference type="GeneID" id="91096803"/>
<protein>
    <recommendedName>
        <fullName evidence="3">F-box domain-containing protein</fullName>
    </recommendedName>
</protein>
<gene>
    <name evidence="1" type="ORF">L201_006133</name>
</gene>
<sequence>MTTTSAPSAGERIWSIPAIRDVIINNVPERRRSNLLVVSKAFFEPVVRSWRYISGKRSIEMLLSDCKSKERSEIYKNSIRDLIFFKSDKDSPYPARWLKLYKLYPNLVKILSDRDGLDRETLANGIEQYTYRYIYKDTLTLNPKEPFKKKVGIPKQVIVKRHYHLEISYENFKHLLTIAEIEKTVKDCLIKRIEFYGESPIYFTVNISYISNTTIFEALNYLSVEKGIQPAKYFNLNLNSCDSSLPNLVNFIGKNLHILIVESLNYKYTEITFEYLFKLIKWEELTGIKDCILGCRRDPLSEDEIQIYDNDSEEEEELLRTEFGNFKNTKCSSSSLDKFNLELIYPPDTQLSSIQLEHEKQYVRIIGDVVFNLLRLSRYANHGQKIMDEFDEQDKIRIAALYEKEDQPHVLETAIFSSELNKAFLERIIERMEGNA</sequence>
<accession>A0AAX4K0X0</accession>
<proteinExistence type="predicted"/>
<dbReference type="EMBL" id="CP144105">
    <property type="protein sequence ID" value="WWC91192.1"/>
    <property type="molecule type" value="Genomic_DNA"/>
</dbReference>
<dbReference type="RefSeq" id="XP_066077955.1">
    <property type="nucleotide sequence ID" value="XM_066221858.1"/>
</dbReference>
<dbReference type="Proteomes" id="UP001355207">
    <property type="component" value="Chromosome 8"/>
</dbReference>
<dbReference type="AlphaFoldDB" id="A0AAX4K0X0"/>
<name>A0AAX4K0X0_9TREE</name>
<evidence type="ECO:0000313" key="1">
    <source>
        <dbReference type="EMBL" id="WWC91192.1"/>
    </source>
</evidence>
<reference evidence="1 2" key="1">
    <citation type="submission" date="2024-01" db="EMBL/GenBank/DDBJ databases">
        <title>Comparative genomics of Cryptococcus and Kwoniella reveals pathogenesis evolution and contrasting modes of karyotype evolution via chromosome fusion or intercentromeric recombination.</title>
        <authorList>
            <person name="Coelho M.A."/>
            <person name="David-Palma M."/>
            <person name="Shea T."/>
            <person name="Bowers K."/>
            <person name="McGinley-Smith S."/>
            <person name="Mohammad A.W."/>
            <person name="Gnirke A."/>
            <person name="Yurkov A.M."/>
            <person name="Nowrousian M."/>
            <person name="Sun S."/>
            <person name="Cuomo C.A."/>
            <person name="Heitman J."/>
        </authorList>
    </citation>
    <scope>NUCLEOTIDE SEQUENCE [LARGE SCALE GENOMIC DNA]</scope>
    <source>
        <strain evidence="1 2">CBS 6074</strain>
    </source>
</reference>
<evidence type="ECO:0000313" key="2">
    <source>
        <dbReference type="Proteomes" id="UP001355207"/>
    </source>
</evidence>
<evidence type="ECO:0008006" key="3">
    <source>
        <dbReference type="Google" id="ProtNLM"/>
    </source>
</evidence>
<keyword evidence="2" id="KW-1185">Reference proteome</keyword>